<protein>
    <submittedName>
        <fullName evidence="5">Putative SH3 domain-containing YSC84-like protein 1</fullName>
    </submittedName>
</protein>
<feature type="compositionally biased region" description="Basic residues" evidence="3">
    <location>
        <begin position="9"/>
        <end position="21"/>
    </location>
</feature>
<evidence type="ECO:0000256" key="3">
    <source>
        <dbReference type="SAM" id="MobiDB-lite"/>
    </source>
</evidence>
<evidence type="ECO:0000313" key="6">
    <source>
        <dbReference type="Proteomes" id="UP000230750"/>
    </source>
</evidence>
<feature type="domain" description="SH3" evidence="4">
    <location>
        <begin position="38"/>
        <end position="83"/>
    </location>
</feature>
<gene>
    <name evidence="5" type="ORF">BSL78_16654</name>
</gene>
<dbReference type="EMBL" id="MRZV01000641">
    <property type="protein sequence ID" value="PIK46493.1"/>
    <property type="molecule type" value="Genomic_DNA"/>
</dbReference>
<organism evidence="5 6">
    <name type="scientific">Stichopus japonicus</name>
    <name type="common">Sea cucumber</name>
    <dbReference type="NCBI Taxonomy" id="307972"/>
    <lineage>
        <taxon>Eukaryota</taxon>
        <taxon>Metazoa</taxon>
        <taxon>Echinodermata</taxon>
        <taxon>Eleutherozoa</taxon>
        <taxon>Echinozoa</taxon>
        <taxon>Holothuroidea</taxon>
        <taxon>Aspidochirotacea</taxon>
        <taxon>Aspidochirotida</taxon>
        <taxon>Stichopodidae</taxon>
        <taxon>Apostichopus</taxon>
    </lineage>
</organism>
<comment type="caution">
    <text evidence="5">The sequence shown here is derived from an EMBL/GenBank/DDBJ whole genome shotgun (WGS) entry which is preliminary data.</text>
</comment>
<evidence type="ECO:0000256" key="1">
    <source>
        <dbReference type="ARBA" id="ARBA00022443"/>
    </source>
</evidence>
<name>A0A2G8KES3_STIJA</name>
<sequence length="83" mass="9592">MLRSLPFKTGKKDKQVKRQRPKSVLSSRNNNVERLSVSNSTLCEAIKSFEGILSCDLSFTVGDKITILTRTEKQYDWWEGKLR</sequence>
<evidence type="ECO:0000313" key="5">
    <source>
        <dbReference type="EMBL" id="PIK46493.1"/>
    </source>
</evidence>
<proteinExistence type="predicted"/>
<reference evidence="5 6" key="1">
    <citation type="journal article" date="2017" name="PLoS Biol.">
        <title>The sea cucumber genome provides insights into morphological evolution and visceral regeneration.</title>
        <authorList>
            <person name="Zhang X."/>
            <person name="Sun L."/>
            <person name="Yuan J."/>
            <person name="Sun Y."/>
            <person name="Gao Y."/>
            <person name="Zhang L."/>
            <person name="Li S."/>
            <person name="Dai H."/>
            <person name="Hamel J.F."/>
            <person name="Liu C."/>
            <person name="Yu Y."/>
            <person name="Liu S."/>
            <person name="Lin W."/>
            <person name="Guo K."/>
            <person name="Jin S."/>
            <person name="Xu P."/>
            <person name="Storey K.B."/>
            <person name="Huan P."/>
            <person name="Zhang T."/>
            <person name="Zhou Y."/>
            <person name="Zhang J."/>
            <person name="Lin C."/>
            <person name="Li X."/>
            <person name="Xing L."/>
            <person name="Huo D."/>
            <person name="Sun M."/>
            <person name="Wang L."/>
            <person name="Mercier A."/>
            <person name="Li F."/>
            <person name="Yang H."/>
            <person name="Xiang J."/>
        </authorList>
    </citation>
    <scope>NUCLEOTIDE SEQUENCE [LARGE SCALE GENOMIC DNA]</scope>
    <source>
        <strain evidence="5">Shaxun</strain>
        <tissue evidence="5">Muscle</tissue>
    </source>
</reference>
<dbReference type="OrthoDB" id="207120at2759"/>
<feature type="non-terminal residue" evidence="5">
    <location>
        <position position="83"/>
    </location>
</feature>
<dbReference type="InterPro" id="IPR036028">
    <property type="entry name" value="SH3-like_dom_sf"/>
</dbReference>
<evidence type="ECO:0000256" key="2">
    <source>
        <dbReference type="PROSITE-ProRule" id="PRU00192"/>
    </source>
</evidence>
<dbReference type="Gene3D" id="2.30.30.40">
    <property type="entry name" value="SH3 Domains"/>
    <property type="match status" value="1"/>
</dbReference>
<feature type="region of interest" description="Disordered" evidence="3">
    <location>
        <begin position="1"/>
        <end position="28"/>
    </location>
</feature>
<dbReference type="SUPFAM" id="SSF50044">
    <property type="entry name" value="SH3-domain"/>
    <property type="match status" value="1"/>
</dbReference>
<dbReference type="InterPro" id="IPR001452">
    <property type="entry name" value="SH3_domain"/>
</dbReference>
<dbReference type="Pfam" id="PF00018">
    <property type="entry name" value="SH3_1"/>
    <property type="match status" value="1"/>
</dbReference>
<keyword evidence="6" id="KW-1185">Reference proteome</keyword>
<dbReference type="AlphaFoldDB" id="A0A2G8KES3"/>
<dbReference type="Proteomes" id="UP000230750">
    <property type="component" value="Unassembled WGS sequence"/>
</dbReference>
<evidence type="ECO:0000259" key="4">
    <source>
        <dbReference type="PROSITE" id="PS50002"/>
    </source>
</evidence>
<dbReference type="STRING" id="307972.A0A2G8KES3"/>
<keyword evidence="1 2" id="KW-0728">SH3 domain</keyword>
<dbReference type="PROSITE" id="PS50002">
    <property type="entry name" value="SH3"/>
    <property type="match status" value="1"/>
</dbReference>
<accession>A0A2G8KES3</accession>